<dbReference type="EMBL" id="BTRK01000006">
    <property type="protein sequence ID" value="GMR58126.1"/>
    <property type="molecule type" value="Genomic_DNA"/>
</dbReference>
<protein>
    <submittedName>
        <fullName evidence="2">Uncharacterized protein</fullName>
    </submittedName>
</protein>
<name>A0AAN5ID07_9BILA</name>
<evidence type="ECO:0000256" key="1">
    <source>
        <dbReference type="SAM" id="Phobius"/>
    </source>
</evidence>
<reference evidence="3" key="1">
    <citation type="submission" date="2022-10" db="EMBL/GenBank/DDBJ databases">
        <title>Genome assembly of Pristionchus species.</title>
        <authorList>
            <person name="Yoshida K."/>
            <person name="Sommer R.J."/>
        </authorList>
    </citation>
    <scope>NUCLEOTIDE SEQUENCE [LARGE SCALE GENOMIC DNA]</scope>
    <source>
        <strain evidence="3">RS5460</strain>
    </source>
</reference>
<gene>
    <name evidence="2" type="ORF">PMAYCL1PPCAC_28321</name>
</gene>
<keyword evidence="3" id="KW-1185">Reference proteome</keyword>
<sequence>TFYRDIYGSMGRTVNWFGKWISPYGLLIRLAQVFLAPLMAFYAAVIFHKLLEALMISPTPKWQKVYEGWRRQLTDDRISIMPSVIYGITFLLWPFVFVGAVAAVVNNVRKKRPWRALFCATDEHPAIRYRLPEPVGNFFLPRPIEVSPIPIPPVEPVVPSPTNRSPTTQVG</sequence>
<dbReference type="Proteomes" id="UP001328107">
    <property type="component" value="Unassembled WGS sequence"/>
</dbReference>
<evidence type="ECO:0000313" key="2">
    <source>
        <dbReference type="EMBL" id="GMR58126.1"/>
    </source>
</evidence>
<feature type="transmembrane region" description="Helical" evidence="1">
    <location>
        <begin position="84"/>
        <end position="105"/>
    </location>
</feature>
<organism evidence="2 3">
    <name type="scientific">Pristionchus mayeri</name>
    <dbReference type="NCBI Taxonomy" id="1317129"/>
    <lineage>
        <taxon>Eukaryota</taxon>
        <taxon>Metazoa</taxon>
        <taxon>Ecdysozoa</taxon>
        <taxon>Nematoda</taxon>
        <taxon>Chromadorea</taxon>
        <taxon>Rhabditida</taxon>
        <taxon>Rhabditina</taxon>
        <taxon>Diplogasteromorpha</taxon>
        <taxon>Diplogasteroidea</taxon>
        <taxon>Neodiplogasteridae</taxon>
        <taxon>Pristionchus</taxon>
    </lineage>
</organism>
<keyword evidence="1" id="KW-0812">Transmembrane</keyword>
<proteinExistence type="predicted"/>
<comment type="caution">
    <text evidence="2">The sequence shown here is derived from an EMBL/GenBank/DDBJ whole genome shotgun (WGS) entry which is preliminary data.</text>
</comment>
<feature type="non-terminal residue" evidence="2">
    <location>
        <position position="1"/>
    </location>
</feature>
<keyword evidence="1" id="KW-1133">Transmembrane helix</keyword>
<keyword evidence="1" id="KW-0472">Membrane</keyword>
<evidence type="ECO:0000313" key="3">
    <source>
        <dbReference type="Proteomes" id="UP001328107"/>
    </source>
</evidence>
<feature type="transmembrane region" description="Helical" evidence="1">
    <location>
        <begin position="26"/>
        <end position="47"/>
    </location>
</feature>
<accession>A0AAN5ID07</accession>
<dbReference type="AlphaFoldDB" id="A0AAN5ID07"/>